<evidence type="ECO:0000256" key="2">
    <source>
        <dbReference type="ARBA" id="ARBA00023125"/>
    </source>
</evidence>
<dbReference type="GO" id="GO:0003700">
    <property type="term" value="F:DNA-binding transcription factor activity"/>
    <property type="evidence" value="ECO:0007669"/>
    <property type="project" value="InterPro"/>
</dbReference>
<keyword evidence="2" id="KW-0238">DNA-binding</keyword>
<dbReference type="Gene3D" id="3.40.50.880">
    <property type="match status" value="1"/>
</dbReference>
<protein>
    <recommendedName>
        <fullName evidence="5">HTH araC/xylS-type domain-containing protein</fullName>
    </recommendedName>
</protein>
<dbReference type="Proteomes" id="UP000035929">
    <property type="component" value="Unassembled WGS sequence"/>
</dbReference>
<feature type="domain" description="HTH araC/xylS-type" evidence="5">
    <location>
        <begin position="214"/>
        <end position="312"/>
    </location>
</feature>
<dbReference type="RefSeq" id="WP_048463512.1">
    <property type="nucleotide sequence ID" value="NZ_LABX01000065.1"/>
</dbReference>
<feature type="signal peptide" evidence="4">
    <location>
        <begin position="1"/>
        <end position="21"/>
    </location>
</feature>
<proteinExistence type="predicted"/>
<dbReference type="PROSITE" id="PS01124">
    <property type="entry name" value="HTH_ARAC_FAMILY_2"/>
    <property type="match status" value="1"/>
</dbReference>
<dbReference type="Gene3D" id="1.10.10.60">
    <property type="entry name" value="Homeodomain-like"/>
    <property type="match status" value="1"/>
</dbReference>
<dbReference type="Pfam" id="PF01965">
    <property type="entry name" value="DJ-1_PfpI"/>
    <property type="match status" value="1"/>
</dbReference>
<dbReference type="InterPro" id="IPR020449">
    <property type="entry name" value="Tscrpt_reg_AraC-type_HTH"/>
</dbReference>
<dbReference type="PROSITE" id="PS00041">
    <property type="entry name" value="HTH_ARAC_FAMILY_1"/>
    <property type="match status" value="1"/>
</dbReference>
<accession>A0A0J6ST83</accession>
<dbReference type="InterPro" id="IPR018060">
    <property type="entry name" value="HTH_AraC"/>
</dbReference>
<dbReference type="SUPFAM" id="SSF52317">
    <property type="entry name" value="Class I glutamine amidotransferase-like"/>
    <property type="match status" value="1"/>
</dbReference>
<dbReference type="SMART" id="SM00342">
    <property type="entry name" value="HTH_ARAC"/>
    <property type="match status" value="1"/>
</dbReference>
<feature type="chain" id="PRO_5005281893" description="HTH araC/xylS-type domain-containing protein" evidence="4">
    <location>
        <begin position="22"/>
        <end position="324"/>
    </location>
</feature>
<sequence length="324" mass="35011">MTFRIGFLLLPGFSLLSYASAVEPLRGANQLSGRDLYAWSHVAVSGRTATASNGAAILAEAEVGDAVDVDALFVCAAGNPAHFADAPTFRWLRRLARGGMLIGGVSGGAYVLARAGLLAGRRCTIHWEHVPAFREDFPEIAVEHGRFVLDRDRLTCAGGVAALDMMHALIERHHGAELATAVSDWYLHTEIRGGAEAQRASLAERYRVDDVRLLRALAEIERRLSSPPTRQELAAAAGTTLRTLERLFAEALGTTIGALSQDVRLDRARLLLRQSRRSVLEVADLCGFTSASHFSRAYKARFGHAPRAERAGTGTGRTMPVDEG</sequence>
<dbReference type="GO" id="GO:0043565">
    <property type="term" value="F:sequence-specific DNA binding"/>
    <property type="evidence" value="ECO:0007669"/>
    <property type="project" value="InterPro"/>
</dbReference>
<dbReference type="PATRIC" id="fig|270351.6.peg.6669"/>
<dbReference type="InterPro" id="IPR002818">
    <property type="entry name" value="DJ-1/PfpI"/>
</dbReference>
<dbReference type="PANTHER" id="PTHR43130:SF3">
    <property type="entry name" value="HTH-TYPE TRANSCRIPTIONAL REGULATOR RV1931C"/>
    <property type="match status" value="1"/>
</dbReference>
<reference evidence="6 7" key="1">
    <citation type="submission" date="2015-03" db="EMBL/GenBank/DDBJ databases">
        <title>Genome sequencing of Methylobacterium aquaticum DSM16371 type strain.</title>
        <authorList>
            <person name="Chaudhry V."/>
            <person name="Patil P.B."/>
        </authorList>
    </citation>
    <scope>NUCLEOTIDE SEQUENCE [LARGE SCALE GENOMIC DNA]</scope>
    <source>
        <strain evidence="6 7">DSM 16371</strain>
    </source>
</reference>
<keyword evidence="3" id="KW-0804">Transcription</keyword>
<evidence type="ECO:0000259" key="5">
    <source>
        <dbReference type="PROSITE" id="PS01124"/>
    </source>
</evidence>
<evidence type="ECO:0000313" key="6">
    <source>
        <dbReference type="EMBL" id="KMO36772.1"/>
    </source>
</evidence>
<dbReference type="CDD" id="cd03136">
    <property type="entry name" value="GATase1_AraC_ArgR_like"/>
    <property type="match status" value="1"/>
</dbReference>
<dbReference type="Pfam" id="PF12833">
    <property type="entry name" value="HTH_18"/>
    <property type="match status" value="1"/>
</dbReference>
<dbReference type="EMBL" id="LABX01000065">
    <property type="protein sequence ID" value="KMO36772.1"/>
    <property type="molecule type" value="Genomic_DNA"/>
</dbReference>
<keyword evidence="1" id="KW-0805">Transcription regulation</keyword>
<evidence type="ECO:0000313" key="7">
    <source>
        <dbReference type="Proteomes" id="UP000035929"/>
    </source>
</evidence>
<keyword evidence="4" id="KW-0732">Signal</keyword>
<dbReference type="PRINTS" id="PR00032">
    <property type="entry name" value="HTHARAC"/>
</dbReference>
<evidence type="ECO:0000256" key="3">
    <source>
        <dbReference type="ARBA" id="ARBA00023163"/>
    </source>
</evidence>
<dbReference type="InterPro" id="IPR018062">
    <property type="entry name" value="HTH_AraC-typ_CS"/>
</dbReference>
<evidence type="ECO:0000256" key="4">
    <source>
        <dbReference type="SAM" id="SignalP"/>
    </source>
</evidence>
<dbReference type="InterPro" id="IPR029062">
    <property type="entry name" value="Class_I_gatase-like"/>
</dbReference>
<dbReference type="AlphaFoldDB" id="A0A0J6ST83"/>
<name>A0A0J6ST83_9HYPH</name>
<evidence type="ECO:0000256" key="1">
    <source>
        <dbReference type="ARBA" id="ARBA00023015"/>
    </source>
</evidence>
<gene>
    <name evidence="6" type="ORF">VP06_09435</name>
</gene>
<dbReference type="InterPro" id="IPR009057">
    <property type="entry name" value="Homeodomain-like_sf"/>
</dbReference>
<dbReference type="SUPFAM" id="SSF46689">
    <property type="entry name" value="Homeodomain-like"/>
    <property type="match status" value="1"/>
</dbReference>
<comment type="caution">
    <text evidence="6">The sequence shown here is derived from an EMBL/GenBank/DDBJ whole genome shotgun (WGS) entry which is preliminary data.</text>
</comment>
<organism evidence="6 7">
    <name type="scientific">Methylobacterium aquaticum</name>
    <dbReference type="NCBI Taxonomy" id="270351"/>
    <lineage>
        <taxon>Bacteria</taxon>
        <taxon>Pseudomonadati</taxon>
        <taxon>Pseudomonadota</taxon>
        <taxon>Alphaproteobacteria</taxon>
        <taxon>Hyphomicrobiales</taxon>
        <taxon>Methylobacteriaceae</taxon>
        <taxon>Methylobacterium</taxon>
    </lineage>
</organism>
<dbReference type="InterPro" id="IPR052158">
    <property type="entry name" value="INH-QAR"/>
</dbReference>
<dbReference type="PANTHER" id="PTHR43130">
    <property type="entry name" value="ARAC-FAMILY TRANSCRIPTIONAL REGULATOR"/>
    <property type="match status" value="1"/>
</dbReference>
<dbReference type="OrthoDB" id="9793400at2"/>